<dbReference type="PANTHER" id="PTHR12243:SF67">
    <property type="entry name" value="COREPRESSOR OF PANGOLIN, ISOFORM A-RELATED"/>
    <property type="match status" value="1"/>
</dbReference>
<evidence type="ECO:0000313" key="4">
    <source>
        <dbReference type="Proteomes" id="UP000000673"/>
    </source>
</evidence>
<organism evidence="2">
    <name type="scientific">Anopheles darlingi</name>
    <name type="common">Mosquito</name>
    <dbReference type="NCBI Taxonomy" id="43151"/>
    <lineage>
        <taxon>Eukaryota</taxon>
        <taxon>Metazoa</taxon>
        <taxon>Ecdysozoa</taxon>
        <taxon>Arthropoda</taxon>
        <taxon>Hexapoda</taxon>
        <taxon>Insecta</taxon>
        <taxon>Pterygota</taxon>
        <taxon>Neoptera</taxon>
        <taxon>Endopterygota</taxon>
        <taxon>Diptera</taxon>
        <taxon>Nematocera</taxon>
        <taxon>Culicoidea</taxon>
        <taxon>Culicidae</taxon>
        <taxon>Anophelinae</taxon>
        <taxon>Anopheles</taxon>
    </lineage>
</organism>
<dbReference type="PROSITE" id="PS51029">
    <property type="entry name" value="MADF"/>
    <property type="match status" value="1"/>
</dbReference>
<dbReference type="HOGENOM" id="CLU_1483193_0_0_1"/>
<protein>
    <recommendedName>
        <fullName evidence="1">MADF domain-containing protein</fullName>
    </recommendedName>
</protein>
<feature type="domain" description="MADF" evidence="1">
    <location>
        <begin position="7"/>
        <end position="96"/>
    </location>
</feature>
<dbReference type="EnsemblMetazoa" id="ADAC009895-RA">
    <property type="protein sequence ID" value="ADAC009895-PA"/>
    <property type="gene ID" value="ADAC009895"/>
</dbReference>
<dbReference type="Pfam" id="PF10545">
    <property type="entry name" value="MADF_DNA_bdg"/>
    <property type="match status" value="1"/>
</dbReference>
<dbReference type="eggNOG" id="ENOG502SVMP">
    <property type="taxonomic scope" value="Eukaryota"/>
</dbReference>
<reference evidence="2" key="2">
    <citation type="submission" date="2010-05" db="EMBL/GenBank/DDBJ databases">
        <authorList>
            <person name="Almeida L.G."/>
            <person name="Nicolas M.F."/>
            <person name="Souza R.C."/>
            <person name="Vasconcelos A.T.R."/>
        </authorList>
    </citation>
    <scope>NUCLEOTIDE SEQUENCE</scope>
</reference>
<dbReference type="EMBL" id="ADMH02002130">
    <property type="protein sequence ID" value="ETN58544.1"/>
    <property type="molecule type" value="Genomic_DNA"/>
</dbReference>
<gene>
    <name evidence="2" type="ORF">AND_009895</name>
</gene>
<dbReference type="Proteomes" id="UP000000673">
    <property type="component" value="Unassembled WGS sequence"/>
</dbReference>
<sequence length="182" mass="21101">MDKISKSLIARVRFYPFLYDKSHRFYKSLAKKEKTWKTIASESGIAPIVAKRKWKSLRDMYLRYLKRSSGSKRQVNRNWKQEEKWKPMQFLQRYMQPTRKGGSLAVSSTSKSPAETEITSALQETNANSDIELLYHSFAKFVRSIRCPVRQAKLKLQIMELITSATIAIDPNGLKDPAFKCS</sequence>
<reference evidence="2" key="3">
    <citation type="journal article" date="2013" name="Nucleic Acids Res.">
        <title>The genome of Anopheles darlingi, the main neotropical malaria vector.</title>
        <authorList>
            <person name="Marinotti O."/>
            <person name="Cerqueira G.C."/>
            <person name="de Almeida L.G."/>
            <person name="Ferro M.I."/>
            <person name="Loreto E.L."/>
            <person name="Zaha A."/>
            <person name="Teixeira S.M."/>
            <person name="Wespiser A.R."/>
            <person name="Almeida E Silva A."/>
            <person name="Schlindwein A.D."/>
            <person name="Pacheco A.C."/>
            <person name="Silva A.L."/>
            <person name="Graveley B.R."/>
            <person name="Walenz B.P."/>
            <person name="Lima Bde A."/>
            <person name="Ribeiro C.A."/>
            <person name="Nunes-Silva C.G."/>
            <person name="de Carvalho C.R."/>
            <person name="Soares C.M."/>
            <person name="de Menezes C.B."/>
            <person name="Matiolli C."/>
            <person name="Caffrey D."/>
            <person name="Araujo D.A."/>
            <person name="de Oliveira D.M."/>
            <person name="Golenbock D."/>
            <person name="Grisard E.C."/>
            <person name="Fantinatti-Garboggini F."/>
            <person name="de Carvalho F.M."/>
            <person name="Barcellos F.G."/>
            <person name="Prosdocimi F."/>
            <person name="May G."/>
            <person name="Azevedo Junior G.M."/>
            <person name="Guimaraes G.M."/>
            <person name="Goldman G.H."/>
            <person name="Padilha I.Q."/>
            <person name="Batista Jda S."/>
            <person name="Ferro J.A."/>
            <person name="Ribeiro J.M."/>
            <person name="Fietto J.L."/>
            <person name="Dabbas K.M."/>
            <person name="Cerdeira L."/>
            <person name="Agnez-Lima L.F."/>
            <person name="Brocchi M."/>
            <person name="de Carvalho M.O."/>
            <person name="Teixeira Mde M."/>
            <person name="Diniz Maia Mde M."/>
            <person name="Goldman M.H."/>
            <person name="Cruz Schneider M.P."/>
            <person name="Felipe M.S."/>
            <person name="Hungria M."/>
            <person name="Nicolas M.F."/>
            <person name="Pereira M."/>
            <person name="Montes M.A."/>
            <person name="Cantao M.E."/>
            <person name="Vincentz M."/>
            <person name="Rafael M.S."/>
            <person name="Silverman N."/>
            <person name="Stoco P.H."/>
            <person name="Souza R.C."/>
            <person name="Vicentini R."/>
            <person name="Gazzinelli R.T."/>
            <person name="Neves Rde O."/>
            <person name="Silva R."/>
            <person name="Astolfi-Filho S."/>
            <person name="Maciel T.E."/>
            <person name="Urmenyi T.P."/>
            <person name="Tadei W.P."/>
            <person name="Camargo E.P."/>
            <person name="de Vasconcelos A.T."/>
        </authorList>
    </citation>
    <scope>NUCLEOTIDE SEQUENCE</scope>
</reference>
<accession>W5J6Y8</accession>
<evidence type="ECO:0000259" key="1">
    <source>
        <dbReference type="PROSITE" id="PS51029"/>
    </source>
</evidence>
<evidence type="ECO:0000313" key="3">
    <source>
        <dbReference type="EnsemblMetazoa" id="ADAC009895-PA"/>
    </source>
</evidence>
<evidence type="ECO:0000313" key="2">
    <source>
        <dbReference type="EMBL" id="ETN58544.1"/>
    </source>
</evidence>
<dbReference type="AlphaFoldDB" id="W5J6Y8"/>
<reference evidence="2 4" key="1">
    <citation type="journal article" date="2010" name="BMC Genomics">
        <title>Combination of measures distinguishes pre-miRNAs from other stem-loops in the genome of the newly sequenced Anopheles darlingi.</title>
        <authorList>
            <person name="Mendes N.D."/>
            <person name="Freitas A.T."/>
            <person name="Vasconcelos A.T."/>
            <person name="Sagot M.F."/>
        </authorList>
    </citation>
    <scope>NUCLEOTIDE SEQUENCE</scope>
</reference>
<dbReference type="PANTHER" id="PTHR12243">
    <property type="entry name" value="MADF DOMAIN TRANSCRIPTION FACTOR"/>
    <property type="match status" value="1"/>
</dbReference>
<name>W5J6Y8_ANODA</name>
<dbReference type="SMART" id="SM00595">
    <property type="entry name" value="MADF"/>
    <property type="match status" value="1"/>
</dbReference>
<reference evidence="3" key="4">
    <citation type="submission" date="2015-06" db="UniProtKB">
        <authorList>
            <consortium name="EnsemblMetazoa"/>
        </authorList>
    </citation>
    <scope>IDENTIFICATION</scope>
</reference>
<proteinExistence type="predicted"/>
<dbReference type="InterPro" id="IPR039353">
    <property type="entry name" value="TF_Adf1"/>
</dbReference>
<dbReference type="VEuPathDB" id="VectorBase:ADAC009895"/>
<dbReference type="InterPro" id="IPR006578">
    <property type="entry name" value="MADF-dom"/>
</dbReference>
<keyword evidence="4" id="KW-1185">Reference proteome</keyword>